<dbReference type="SMART" id="SM00432">
    <property type="entry name" value="MADS"/>
    <property type="match status" value="1"/>
</dbReference>
<evidence type="ECO:0000313" key="7">
    <source>
        <dbReference type="EMBL" id="KAK9676117.1"/>
    </source>
</evidence>
<protein>
    <recommendedName>
        <fullName evidence="6">MADS-box domain-containing protein</fullName>
    </recommendedName>
</protein>
<dbReference type="SUPFAM" id="SSF55455">
    <property type="entry name" value="SRF-like"/>
    <property type="match status" value="1"/>
</dbReference>
<gene>
    <name evidence="7" type="ORF">RND81_11G055500</name>
</gene>
<reference evidence="7" key="1">
    <citation type="submission" date="2024-03" db="EMBL/GenBank/DDBJ databases">
        <title>WGS assembly of Saponaria officinalis var. Norfolk2.</title>
        <authorList>
            <person name="Jenkins J."/>
            <person name="Shu S."/>
            <person name="Grimwood J."/>
            <person name="Barry K."/>
            <person name="Goodstein D."/>
            <person name="Schmutz J."/>
            <person name="Leebens-Mack J."/>
            <person name="Osbourn A."/>
        </authorList>
    </citation>
    <scope>NUCLEOTIDE SEQUENCE [LARGE SCALE GENOMIC DNA]</scope>
    <source>
        <strain evidence="7">JIC</strain>
    </source>
</reference>
<evidence type="ECO:0000259" key="6">
    <source>
        <dbReference type="PROSITE" id="PS50066"/>
    </source>
</evidence>
<keyword evidence="4" id="KW-0804">Transcription</keyword>
<evidence type="ECO:0000256" key="5">
    <source>
        <dbReference type="ARBA" id="ARBA00023242"/>
    </source>
</evidence>
<proteinExistence type="predicted"/>
<dbReference type="PROSITE" id="PS50066">
    <property type="entry name" value="MADS_BOX_2"/>
    <property type="match status" value="1"/>
</dbReference>
<evidence type="ECO:0000313" key="8">
    <source>
        <dbReference type="Proteomes" id="UP001443914"/>
    </source>
</evidence>
<dbReference type="EMBL" id="JBDFQZ010000011">
    <property type="protein sequence ID" value="KAK9676117.1"/>
    <property type="molecule type" value="Genomic_DNA"/>
</dbReference>
<keyword evidence="2" id="KW-0805">Transcription regulation</keyword>
<evidence type="ECO:0000256" key="2">
    <source>
        <dbReference type="ARBA" id="ARBA00023015"/>
    </source>
</evidence>
<dbReference type="GO" id="GO:0003677">
    <property type="term" value="F:DNA binding"/>
    <property type="evidence" value="ECO:0007669"/>
    <property type="project" value="UniProtKB-KW"/>
</dbReference>
<accession>A0AAW1HIH9</accession>
<keyword evidence="5" id="KW-0539">Nucleus</keyword>
<dbReference type="GO" id="GO:0046983">
    <property type="term" value="F:protein dimerization activity"/>
    <property type="evidence" value="ECO:0007669"/>
    <property type="project" value="InterPro"/>
</dbReference>
<sequence>MKKSIEITKMAKSTEIHKRENLNNKLRKTTVFKKARELSTLCDVDVALILYDSGEQTPEIWSSRPDCVSVVNRYLSATNQPQIIESKSSYIDGLGIAGLKEFDSFLAGKIECVNQRIDFLRGGAECIDRIANDEAELNLDDVEFTFDDLEGFDLDNLDFGKCGDNQGKSEPQSESESELWSSLFADLDFVDNDFDWMKELDQLTGTTSYDQPNLPFAGITC</sequence>
<evidence type="ECO:0000256" key="4">
    <source>
        <dbReference type="ARBA" id="ARBA00023163"/>
    </source>
</evidence>
<keyword evidence="8" id="KW-1185">Reference proteome</keyword>
<name>A0AAW1HIH9_SAPOF</name>
<dbReference type="InterPro" id="IPR002100">
    <property type="entry name" value="TF_MADSbox"/>
</dbReference>
<comment type="subcellular location">
    <subcellularLocation>
        <location evidence="1">Nucleus</location>
    </subcellularLocation>
</comment>
<dbReference type="GO" id="GO:0005634">
    <property type="term" value="C:nucleus"/>
    <property type="evidence" value="ECO:0007669"/>
    <property type="project" value="UniProtKB-SubCell"/>
</dbReference>
<evidence type="ECO:0000256" key="1">
    <source>
        <dbReference type="ARBA" id="ARBA00004123"/>
    </source>
</evidence>
<dbReference type="PRINTS" id="PR00404">
    <property type="entry name" value="MADSDOMAIN"/>
</dbReference>
<dbReference type="Pfam" id="PF00319">
    <property type="entry name" value="SRF-TF"/>
    <property type="match status" value="1"/>
</dbReference>
<dbReference type="CDD" id="cd00120">
    <property type="entry name" value="MADS"/>
    <property type="match status" value="1"/>
</dbReference>
<dbReference type="AlphaFoldDB" id="A0AAW1HIH9"/>
<organism evidence="7 8">
    <name type="scientific">Saponaria officinalis</name>
    <name type="common">Common soapwort</name>
    <name type="synonym">Lychnis saponaria</name>
    <dbReference type="NCBI Taxonomy" id="3572"/>
    <lineage>
        <taxon>Eukaryota</taxon>
        <taxon>Viridiplantae</taxon>
        <taxon>Streptophyta</taxon>
        <taxon>Embryophyta</taxon>
        <taxon>Tracheophyta</taxon>
        <taxon>Spermatophyta</taxon>
        <taxon>Magnoliopsida</taxon>
        <taxon>eudicotyledons</taxon>
        <taxon>Gunneridae</taxon>
        <taxon>Pentapetalae</taxon>
        <taxon>Caryophyllales</taxon>
        <taxon>Caryophyllaceae</taxon>
        <taxon>Caryophylleae</taxon>
        <taxon>Saponaria</taxon>
    </lineage>
</organism>
<dbReference type="Gene3D" id="3.40.1810.10">
    <property type="entry name" value="Transcription factor, MADS-box"/>
    <property type="match status" value="1"/>
</dbReference>
<comment type="caution">
    <text evidence="7">The sequence shown here is derived from an EMBL/GenBank/DDBJ whole genome shotgun (WGS) entry which is preliminary data.</text>
</comment>
<keyword evidence="3" id="KW-0238">DNA-binding</keyword>
<dbReference type="Proteomes" id="UP001443914">
    <property type="component" value="Unassembled WGS sequence"/>
</dbReference>
<feature type="domain" description="MADS-box" evidence="6">
    <location>
        <begin position="27"/>
        <end position="64"/>
    </location>
</feature>
<evidence type="ECO:0000256" key="3">
    <source>
        <dbReference type="ARBA" id="ARBA00023125"/>
    </source>
</evidence>
<dbReference type="InterPro" id="IPR036879">
    <property type="entry name" value="TF_MADSbox_sf"/>
</dbReference>